<keyword evidence="3" id="KW-1185">Reference proteome</keyword>
<dbReference type="RefSeq" id="WP_185795993.1">
    <property type="nucleotide sequence ID" value="NZ_JACLQD010000001.1"/>
</dbReference>
<feature type="domain" description="YjiS-like" evidence="1">
    <location>
        <begin position="17"/>
        <end position="49"/>
    </location>
</feature>
<protein>
    <submittedName>
        <fullName evidence="2">DUF1127 domain-containing protein</fullName>
    </submittedName>
</protein>
<evidence type="ECO:0000313" key="2">
    <source>
        <dbReference type="EMBL" id="MBC2834388.1"/>
    </source>
</evidence>
<evidence type="ECO:0000259" key="1">
    <source>
        <dbReference type="Pfam" id="PF06568"/>
    </source>
</evidence>
<sequence length="67" mass="7721">MLSLRLGLLRLPNLSLRFGAWLGLARSRAHLARLDDHLLRDIGLTQEQAKAEVSRPVWDAPDHWIRK</sequence>
<dbReference type="Pfam" id="PF06568">
    <property type="entry name" value="YjiS-like"/>
    <property type="match status" value="1"/>
</dbReference>
<accession>A0A842I612</accession>
<organism evidence="2 3">
    <name type="scientific">Paragemmobacter straminiformis</name>
    <dbReference type="NCBI Taxonomy" id="2045119"/>
    <lineage>
        <taxon>Bacteria</taxon>
        <taxon>Pseudomonadati</taxon>
        <taxon>Pseudomonadota</taxon>
        <taxon>Alphaproteobacteria</taxon>
        <taxon>Rhodobacterales</taxon>
        <taxon>Paracoccaceae</taxon>
        <taxon>Paragemmobacter</taxon>
    </lineage>
</organism>
<evidence type="ECO:0000313" key="3">
    <source>
        <dbReference type="Proteomes" id="UP000555411"/>
    </source>
</evidence>
<proteinExistence type="predicted"/>
<gene>
    <name evidence="2" type="ORF">H7F16_02650</name>
</gene>
<dbReference type="InterPro" id="IPR009506">
    <property type="entry name" value="YjiS-like"/>
</dbReference>
<dbReference type="AlphaFoldDB" id="A0A842I612"/>
<dbReference type="Proteomes" id="UP000555411">
    <property type="component" value="Unassembled WGS sequence"/>
</dbReference>
<name>A0A842I612_9RHOB</name>
<reference evidence="2 3" key="1">
    <citation type="journal article" date="2017" name="Int. J. Syst. Evol. Microbiol.">
        <title>Gemmobacter straminiformis sp. nov., isolated from an artificial fountain.</title>
        <authorList>
            <person name="Kang J.Y."/>
            <person name="Kim M.J."/>
            <person name="Chun J."/>
            <person name="Son K.P."/>
            <person name="Jahng K.Y."/>
        </authorList>
    </citation>
    <scope>NUCLEOTIDE SEQUENCE [LARGE SCALE GENOMIC DNA]</scope>
    <source>
        <strain evidence="2 3">CAM-8</strain>
    </source>
</reference>
<comment type="caution">
    <text evidence="2">The sequence shown here is derived from an EMBL/GenBank/DDBJ whole genome shotgun (WGS) entry which is preliminary data.</text>
</comment>
<dbReference type="EMBL" id="JACLQD010000001">
    <property type="protein sequence ID" value="MBC2834388.1"/>
    <property type="molecule type" value="Genomic_DNA"/>
</dbReference>